<evidence type="ECO:0000259" key="1">
    <source>
        <dbReference type="PROSITE" id="PS50042"/>
    </source>
</evidence>
<dbReference type="STRING" id="1075417.SAMN05421823_106145"/>
<dbReference type="SUPFAM" id="SSF51206">
    <property type="entry name" value="cAMP-binding domain-like"/>
    <property type="match status" value="1"/>
</dbReference>
<dbReference type="GO" id="GO:0016301">
    <property type="term" value="F:kinase activity"/>
    <property type="evidence" value="ECO:0007669"/>
    <property type="project" value="UniProtKB-KW"/>
</dbReference>
<feature type="domain" description="Cyclic nucleotide-binding" evidence="1">
    <location>
        <begin position="11"/>
        <end position="57"/>
    </location>
</feature>
<dbReference type="Gene3D" id="2.60.120.10">
    <property type="entry name" value="Jelly Rolls"/>
    <property type="match status" value="1"/>
</dbReference>
<proteinExistence type="predicted"/>
<keyword evidence="2" id="KW-0808">Transferase</keyword>
<dbReference type="RefSeq" id="WP_089683851.1">
    <property type="nucleotide sequence ID" value="NZ_FNFO01000006.1"/>
</dbReference>
<reference evidence="2 3" key="1">
    <citation type="submission" date="2016-10" db="EMBL/GenBank/DDBJ databases">
        <authorList>
            <person name="de Groot N.N."/>
        </authorList>
    </citation>
    <scope>NUCLEOTIDE SEQUENCE [LARGE SCALE GENOMIC DNA]</scope>
    <source>
        <strain evidence="2 3">DSM 25186</strain>
    </source>
</reference>
<accession>A0A1G9KFK4</accession>
<dbReference type="Pfam" id="PF00027">
    <property type="entry name" value="cNMP_binding"/>
    <property type="match status" value="1"/>
</dbReference>
<dbReference type="AlphaFoldDB" id="A0A1G9KFK4"/>
<protein>
    <submittedName>
        <fullName evidence="2">cAMP-binding domain of CRP or a regulatory subunit of cAMP-dependent protein kinases</fullName>
    </submittedName>
</protein>
<evidence type="ECO:0000313" key="3">
    <source>
        <dbReference type="Proteomes" id="UP000198510"/>
    </source>
</evidence>
<name>A0A1G9KFK4_9BACT</name>
<dbReference type="Proteomes" id="UP000198510">
    <property type="component" value="Unassembled WGS sequence"/>
</dbReference>
<dbReference type="InterPro" id="IPR036388">
    <property type="entry name" value="WH-like_DNA-bd_sf"/>
</dbReference>
<keyword evidence="2" id="KW-0418">Kinase</keyword>
<dbReference type="CDD" id="cd00038">
    <property type="entry name" value="CAP_ED"/>
    <property type="match status" value="1"/>
</dbReference>
<dbReference type="Gene3D" id="1.10.10.10">
    <property type="entry name" value="Winged helix-like DNA-binding domain superfamily/Winged helix DNA-binding domain"/>
    <property type="match status" value="1"/>
</dbReference>
<evidence type="ECO:0000313" key="2">
    <source>
        <dbReference type="EMBL" id="SDL48461.1"/>
    </source>
</evidence>
<dbReference type="EMBL" id="FNFO01000006">
    <property type="protein sequence ID" value="SDL48461.1"/>
    <property type="molecule type" value="Genomic_DNA"/>
</dbReference>
<dbReference type="InterPro" id="IPR014710">
    <property type="entry name" value="RmlC-like_jellyroll"/>
</dbReference>
<dbReference type="InterPro" id="IPR000595">
    <property type="entry name" value="cNMP-bd_dom"/>
</dbReference>
<keyword evidence="3" id="KW-1185">Reference proteome</keyword>
<dbReference type="InterPro" id="IPR018490">
    <property type="entry name" value="cNMP-bd_dom_sf"/>
</dbReference>
<organism evidence="2 3">
    <name type="scientific">Catalinimonas alkaloidigena</name>
    <dbReference type="NCBI Taxonomy" id="1075417"/>
    <lineage>
        <taxon>Bacteria</taxon>
        <taxon>Pseudomonadati</taxon>
        <taxon>Bacteroidota</taxon>
        <taxon>Cytophagia</taxon>
        <taxon>Cytophagales</taxon>
        <taxon>Catalimonadaceae</taxon>
        <taxon>Catalinimonas</taxon>
    </lineage>
</organism>
<gene>
    <name evidence="2" type="ORF">SAMN05421823_106145</name>
</gene>
<dbReference type="OrthoDB" id="663011at2"/>
<sequence length="195" mass="22329">MKHELIEFLASFPVLQGEDLEAIAELIPVKRFRKGTLLLQEGEVPTQCFFVLKGCVRQYCILDGTEKTTAFFTEQNGTISSSHYVNQKPSDQYLVCVEDSLLICGDAEHDAQNYEKFPVLQALTSQMLEKELNETKDHFSRFITSSPEQRYLDLQKNRPDLLHRVPQHQIASYLGITPESLSRIRKRLVAKKVAL</sequence>
<dbReference type="PROSITE" id="PS50042">
    <property type="entry name" value="CNMP_BINDING_3"/>
    <property type="match status" value="1"/>
</dbReference>